<accession>A0A7X2NQ67</accession>
<dbReference type="InterPro" id="IPR006700">
    <property type="entry name" value="RsmE"/>
</dbReference>
<dbReference type="CDD" id="cd18084">
    <property type="entry name" value="RsmE-like"/>
    <property type="match status" value="1"/>
</dbReference>
<evidence type="ECO:0000256" key="6">
    <source>
        <dbReference type="ARBA" id="ARBA00022552"/>
    </source>
</evidence>
<evidence type="ECO:0000256" key="10">
    <source>
        <dbReference type="ARBA" id="ARBA00025699"/>
    </source>
</evidence>
<keyword evidence="6 12" id="KW-0698">rRNA processing</keyword>
<comment type="function">
    <text evidence="10 12">Specifically methylates the N3 position of the uracil ring of uridine 1498 (m3U1498) in 16S rRNA. Acts on the fully assembled 30S ribosomal subunit.</text>
</comment>
<evidence type="ECO:0000256" key="11">
    <source>
        <dbReference type="ARBA" id="ARBA00047944"/>
    </source>
</evidence>
<keyword evidence="9 12" id="KW-0949">S-adenosyl-L-methionine</keyword>
<dbReference type="SUPFAM" id="SSF75217">
    <property type="entry name" value="alpha/beta knot"/>
    <property type="match status" value="1"/>
</dbReference>
<keyword evidence="7 12" id="KW-0489">Methyltransferase</keyword>
<keyword evidence="15" id="KW-1185">Reference proteome</keyword>
<dbReference type="Gene3D" id="3.40.1280.10">
    <property type="match status" value="1"/>
</dbReference>
<evidence type="ECO:0000256" key="4">
    <source>
        <dbReference type="ARBA" id="ARBA00013673"/>
    </source>
</evidence>
<dbReference type="NCBIfam" id="TIGR00046">
    <property type="entry name" value="RsmE family RNA methyltransferase"/>
    <property type="match status" value="1"/>
</dbReference>
<protein>
    <recommendedName>
        <fullName evidence="4 12">Ribosomal RNA small subunit methyltransferase E</fullName>
        <ecNumber evidence="3 12">2.1.1.193</ecNumber>
    </recommendedName>
</protein>
<evidence type="ECO:0000256" key="2">
    <source>
        <dbReference type="ARBA" id="ARBA00005528"/>
    </source>
</evidence>
<dbReference type="EMBL" id="VUMN01000001">
    <property type="protein sequence ID" value="MSS57375.1"/>
    <property type="molecule type" value="Genomic_DNA"/>
</dbReference>
<dbReference type="RefSeq" id="WP_154502058.1">
    <property type="nucleotide sequence ID" value="NZ_JAQXPC010000027.1"/>
</dbReference>
<proteinExistence type="inferred from homology"/>
<name>A0A7X2NQ67_9FIRM</name>
<feature type="domain" description="Ribosomal RNA small subunit methyltransferase E methyltransferase" evidence="13">
    <location>
        <begin position="70"/>
        <end position="231"/>
    </location>
</feature>
<dbReference type="EC" id="2.1.1.193" evidence="3 12"/>
<dbReference type="Pfam" id="PF04452">
    <property type="entry name" value="Methyltrans_RNA"/>
    <property type="match status" value="1"/>
</dbReference>
<evidence type="ECO:0000313" key="14">
    <source>
        <dbReference type="EMBL" id="MSS57375.1"/>
    </source>
</evidence>
<dbReference type="GO" id="GO:0070042">
    <property type="term" value="F:rRNA (uridine-N3-)-methyltransferase activity"/>
    <property type="evidence" value="ECO:0007669"/>
    <property type="project" value="TreeGrafter"/>
</dbReference>
<keyword evidence="5 12" id="KW-0963">Cytoplasm</keyword>
<reference evidence="14 15" key="1">
    <citation type="submission" date="2019-08" db="EMBL/GenBank/DDBJ databases">
        <title>In-depth cultivation of the pig gut microbiome towards novel bacterial diversity and tailored functional studies.</title>
        <authorList>
            <person name="Wylensek D."/>
            <person name="Hitch T.C.A."/>
            <person name="Clavel T."/>
        </authorList>
    </citation>
    <scope>NUCLEOTIDE SEQUENCE [LARGE SCALE GENOMIC DNA]</scope>
    <source>
        <strain evidence="14 15">Oil+RF-744-GAM-WT-6</strain>
    </source>
</reference>
<dbReference type="GO" id="GO:0070475">
    <property type="term" value="P:rRNA base methylation"/>
    <property type="evidence" value="ECO:0007669"/>
    <property type="project" value="TreeGrafter"/>
</dbReference>
<dbReference type="PANTHER" id="PTHR30027:SF3">
    <property type="entry name" value="16S RRNA (URACIL(1498)-N(3))-METHYLTRANSFERASE"/>
    <property type="match status" value="1"/>
</dbReference>
<evidence type="ECO:0000313" key="15">
    <source>
        <dbReference type="Proteomes" id="UP000461880"/>
    </source>
</evidence>
<evidence type="ECO:0000256" key="1">
    <source>
        <dbReference type="ARBA" id="ARBA00004496"/>
    </source>
</evidence>
<dbReference type="GO" id="GO:0005737">
    <property type="term" value="C:cytoplasm"/>
    <property type="evidence" value="ECO:0007669"/>
    <property type="project" value="UniProtKB-SubCell"/>
</dbReference>
<organism evidence="14 15">
    <name type="scientific">Stecheria intestinalis</name>
    <dbReference type="NCBI Taxonomy" id="2606630"/>
    <lineage>
        <taxon>Bacteria</taxon>
        <taxon>Bacillati</taxon>
        <taxon>Bacillota</taxon>
        <taxon>Erysipelotrichia</taxon>
        <taxon>Erysipelotrichales</taxon>
        <taxon>Erysipelotrichaceae</taxon>
        <taxon>Stecheria</taxon>
    </lineage>
</organism>
<evidence type="ECO:0000256" key="3">
    <source>
        <dbReference type="ARBA" id="ARBA00012328"/>
    </source>
</evidence>
<evidence type="ECO:0000256" key="9">
    <source>
        <dbReference type="ARBA" id="ARBA00022691"/>
    </source>
</evidence>
<dbReference type="InterPro" id="IPR015947">
    <property type="entry name" value="PUA-like_sf"/>
</dbReference>
<comment type="subcellular location">
    <subcellularLocation>
        <location evidence="1 12">Cytoplasm</location>
    </subcellularLocation>
</comment>
<gene>
    <name evidence="14" type="ORF">FYJ51_00420</name>
</gene>
<dbReference type="PANTHER" id="PTHR30027">
    <property type="entry name" value="RIBOSOMAL RNA SMALL SUBUNIT METHYLTRANSFERASE E"/>
    <property type="match status" value="1"/>
</dbReference>
<dbReference type="InterPro" id="IPR046886">
    <property type="entry name" value="RsmE_MTase_dom"/>
</dbReference>
<evidence type="ECO:0000256" key="5">
    <source>
        <dbReference type="ARBA" id="ARBA00022490"/>
    </source>
</evidence>
<comment type="catalytic activity">
    <reaction evidence="11 12">
        <text>uridine(1498) in 16S rRNA + S-adenosyl-L-methionine = N(3)-methyluridine(1498) in 16S rRNA + S-adenosyl-L-homocysteine + H(+)</text>
        <dbReference type="Rhea" id="RHEA:42920"/>
        <dbReference type="Rhea" id="RHEA-COMP:10283"/>
        <dbReference type="Rhea" id="RHEA-COMP:10284"/>
        <dbReference type="ChEBI" id="CHEBI:15378"/>
        <dbReference type="ChEBI" id="CHEBI:57856"/>
        <dbReference type="ChEBI" id="CHEBI:59789"/>
        <dbReference type="ChEBI" id="CHEBI:65315"/>
        <dbReference type="ChEBI" id="CHEBI:74502"/>
        <dbReference type="EC" id="2.1.1.193"/>
    </reaction>
</comment>
<comment type="caution">
    <text evidence="14">The sequence shown here is derived from an EMBL/GenBank/DDBJ whole genome shotgun (WGS) entry which is preliminary data.</text>
</comment>
<sequence length="243" mass="27012">MQQYFTEVPLEPGMEYVFPKAQAHHAGTVLRMNHETIRLVHDGIGYFADAYPKGKEFAARVLSIDPRINELPFQVTLAQALIRREKMELILQKAAELGVTRIVPFESSRCVVHARSEKADRQKERWNSILQEASEQCKRNRIPELENICSFGQLSGYSSELNLAAYENAYGTSPFLLEVLKPASITIVIGPEGGFSEEENAALNQMGFSSISLGPRILRAETAAISACALISGYLETAEKDYG</sequence>
<dbReference type="SUPFAM" id="SSF88697">
    <property type="entry name" value="PUA domain-like"/>
    <property type="match status" value="1"/>
</dbReference>
<keyword evidence="8 12" id="KW-0808">Transferase</keyword>
<dbReference type="InterPro" id="IPR029026">
    <property type="entry name" value="tRNA_m1G_MTases_N"/>
</dbReference>
<evidence type="ECO:0000256" key="8">
    <source>
        <dbReference type="ARBA" id="ARBA00022679"/>
    </source>
</evidence>
<evidence type="ECO:0000256" key="12">
    <source>
        <dbReference type="PIRNR" id="PIRNR015601"/>
    </source>
</evidence>
<dbReference type="InterPro" id="IPR029028">
    <property type="entry name" value="Alpha/beta_knot_MTases"/>
</dbReference>
<evidence type="ECO:0000259" key="13">
    <source>
        <dbReference type="Pfam" id="PF04452"/>
    </source>
</evidence>
<comment type="similarity">
    <text evidence="2 12">Belongs to the RNA methyltransferase RsmE family.</text>
</comment>
<evidence type="ECO:0000256" key="7">
    <source>
        <dbReference type="ARBA" id="ARBA00022603"/>
    </source>
</evidence>
<dbReference type="Proteomes" id="UP000461880">
    <property type="component" value="Unassembled WGS sequence"/>
</dbReference>
<dbReference type="PIRSF" id="PIRSF015601">
    <property type="entry name" value="MTase_slr0722"/>
    <property type="match status" value="1"/>
</dbReference>
<dbReference type="AlphaFoldDB" id="A0A7X2NQ67"/>